<dbReference type="Pfam" id="PF25087">
    <property type="entry name" value="GMPPB_C"/>
    <property type="match status" value="1"/>
</dbReference>
<organism evidence="16 17">
    <name type="scientific">Ferroglobus placidus (strain DSM 10642 / AEDII12DO)</name>
    <dbReference type="NCBI Taxonomy" id="589924"/>
    <lineage>
        <taxon>Archaea</taxon>
        <taxon>Methanobacteriati</taxon>
        <taxon>Methanobacteriota</taxon>
        <taxon>Archaeoglobi</taxon>
        <taxon>Archaeoglobales</taxon>
        <taxon>Archaeoglobaceae</taxon>
        <taxon>Ferroglobus</taxon>
    </lineage>
</organism>
<comment type="pathway">
    <text evidence="2">Nucleotide-sugar biosynthesis; UDP-N-acetyl-alpha-D-glucosamine biosynthesis; UDP-N-acetyl-alpha-D-glucosamine from N-acetyl-alpha-D-glucosamine 1-phosphate: step 1/1.</text>
</comment>
<evidence type="ECO:0000313" key="16">
    <source>
        <dbReference type="EMBL" id="ADC66490.1"/>
    </source>
</evidence>
<evidence type="ECO:0000259" key="14">
    <source>
        <dbReference type="Pfam" id="PF00483"/>
    </source>
</evidence>
<dbReference type="InterPro" id="IPR005835">
    <property type="entry name" value="NTP_transferase_dom"/>
</dbReference>
<dbReference type="OrthoDB" id="15372at2157"/>
<dbReference type="PaxDb" id="589924-Ferp_2374"/>
<dbReference type="Gene3D" id="3.90.550.10">
    <property type="entry name" value="Spore Coat Polysaccharide Biosynthesis Protein SpsA, Chain A"/>
    <property type="match status" value="1"/>
</dbReference>
<name>D3S1M6_FERPA</name>
<evidence type="ECO:0000256" key="9">
    <source>
        <dbReference type="ARBA" id="ARBA00022695"/>
    </source>
</evidence>
<sequence>MKAVILAAGEGQRLRPFTANKPKVMIKVGNKPILEYVVDALKEAGIREIVMVVGYKKERVIDYFGNGEKFGVKIEYVTQKQQLGTAHALKQAKDLVEGKFLVLPGDNIIDSETLKDVLSYDTFSVVYKVVEEPTKYGVLEVENGKVKRIIEKPEEEVSYLASTGIYLLDDRIFEFIGDERDLTNVVNVMIESGIDFFTVESKGLWLDIVYPWDILKVNDLALKHKGKSIAGKVESGVTIVGDVVIGEGSIIRSGSFIKGPVIIGVNSEIGANSVILPSTSIGDNTKVEEFCRIENCVIGENVVIGADSYVRDSVIDSGTIFEPKIVTISESAEVKVDGELRKVKSGAFVGEGCKIGAGSVLRGGAVIGNRCEIAPLKVICGKIDDVAKVL</sequence>
<dbReference type="KEGG" id="fpl:Ferp_2374"/>
<dbReference type="SUPFAM" id="SSF53448">
    <property type="entry name" value="Nucleotide-diphospho-sugar transferases"/>
    <property type="match status" value="1"/>
</dbReference>
<dbReference type="EC" id="2.7.7.23" evidence="6"/>
<dbReference type="InterPro" id="IPR050065">
    <property type="entry name" value="GlmU-like"/>
</dbReference>
<evidence type="ECO:0000256" key="6">
    <source>
        <dbReference type="ARBA" id="ARBA00012457"/>
    </source>
</evidence>
<keyword evidence="8 16" id="KW-0808">Transferase</keyword>
<accession>D3S1M6</accession>
<keyword evidence="17" id="KW-1185">Reference proteome</keyword>
<dbReference type="InterPro" id="IPR029044">
    <property type="entry name" value="Nucleotide-diphossugar_trans"/>
</dbReference>
<comment type="similarity">
    <text evidence="4">In the N-terminal section; belongs to the N-acetylglucosamine-1-phosphate uridyltransferase family.</text>
</comment>
<dbReference type="GO" id="GO:0003977">
    <property type="term" value="F:UDP-N-acetylglucosamine diphosphorylase activity"/>
    <property type="evidence" value="ECO:0007669"/>
    <property type="project" value="UniProtKB-EC"/>
</dbReference>
<dbReference type="AlphaFoldDB" id="D3S1M6"/>
<evidence type="ECO:0000256" key="12">
    <source>
        <dbReference type="ARBA" id="ARBA00048247"/>
    </source>
</evidence>
<gene>
    <name evidence="16" type="ordered locus">Ferp_2374</name>
</gene>
<dbReference type="EMBL" id="CP001899">
    <property type="protein sequence ID" value="ADC66490.1"/>
    <property type="molecule type" value="Genomic_DNA"/>
</dbReference>
<evidence type="ECO:0000256" key="11">
    <source>
        <dbReference type="ARBA" id="ARBA00023315"/>
    </source>
</evidence>
<dbReference type="GeneID" id="8779915"/>
<dbReference type="GO" id="GO:0006048">
    <property type="term" value="P:UDP-N-acetylglucosamine biosynthetic process"/>
    <property type="evidence" value="ECO:0007669"/>
    <property type="project" value="UniProtKB-UniPathway"/>
</dbReference>
<comment type="pathway">
    <text evidence="1">Nucleotide-sugar biosynthesis; UDP-N-acetyl-alpha-D-glucosamine biosynthesis; N-acetyl-alpha-D-glucosamine 1-phosphate from alpha-D-glucosamine 6-phosphate (route II): step 2/2.</text>
</comment>
<evidence type="ECO:0000256" key="13">
    <source>
        <dbReference type="ARBA" id="ARBA00048493"/>
    </source>
</evidence>
<evidence type="ECO:0000256" key="7">
    <source>
        <dbReference type="ARBA" id="ARBA00013414"/>
    </source>
</evidence>
<keyword evidence="9" id="KW-0548">Nucleotidyltransferase</keyword>
<keyword evidence="11" id="KW-0012">Acyltransferase</keyword>
<evidence type="ECO:0000256" key="5">
    <source>
        <dbReference type="ARBA" id="ARBA00012225"/>
    </source>
</evidence>
<dbReference type="Proteomes" id="UP000002613">
    <property type="component" value="Chromosome"/>
</dbReference>
<dbReference type="Gene3D" id="2.160.10.10">
    <property type="entry name" value="Hexapeptide repeat proteins"/>
    <property type="match status" value="2"/>
</dbReference>
<dbReference type="SUPFAM" id="SSF51161">
    <property type="entry name" value="Trimeric LpxA-like enzymes"/>
    <property type="match status" value="1"/>
</dbReference>
<evidence type="ECO:0000256" key="10">
    <source>
        <dbReference type="ARBA" id="ARBA00023268"/>
    </source>
</evidence>
<feature type="domain" description="Mannose-1-phosphate guanyltransferase C-terminal" evidence="15">
    <location>
        <begin position="257"/>
        <end position="319"/>
    </location>
</feature>
<evidence type="ECO:0000256" key="1">
    <source>
        <dbReference type="ARBA" id="ARBA00005166"/>
    </source>
</evidence>
<dbReference type="NCBIfam" id="TIGR03992">
    <property type="entry name" value="Arch_glmU"/>
    <property type="match status" value="1"/>
</dbReference>
<dbReference type="STRING" id="589924.Ferp_2374"/>
<dbReference type="PANTHER" id="PTHR43584:SF8">
    <property type="entry name" value="N-ACETYLMURAMATE ALPHA-1-PHOSPHATE URIDYLYLTRANSFERASE"/>
    <property type="match status" value="1"/>
</dbReference>
<dbReference type="InterPro" id="IPR001451">
    <property type="entry name" value="Hexapep"/>
</dbReference>
<dbReference type="Pfam" id="PF00483">
    <property type="entry name" value="NTP_transferase"/>
    <property type="match status" value="1"/>
</dbReference>
<evidence type="ECO:0000256" key="8">
    <source>
        <dbReference type="ARBA" id="ARBA00022679"/>
    </source>
</evidence>
<feature type="domain" description="Nucleotidyl transferase" evidence="14">
    <location>
        <begin position="2"/>
        <end position="219"/>
    </location>
</feature>
<dbReference type="GO" id="GO:0019134">
    <property type="term" value="F:glucosamine-1-phosphate N-acetyltransferase activity"/>
    <property type="evidence" value="ECO:0007669"/>
    <property type="project" value="UniProtKB-EC"/>
</dbReference>
<evidence type="ECO:0000256" key="4">
    <source>
        <dbReference type="ARBA" id="ARBA00007947"/>
    </source>
</evidence>
<dbReference type="Pfam" id="PF00132">
    <property type="entry name" value="Hexapep"/>
    <property type="match status" value="1"/>
</dbReference>
<proteinExistence type="inferred from homology"/>
<dbReference type="InterPro" id="IPR056729">
    <property type="entry name" value="GMPPB_C"/>
</dbReference>
<evidence type="ECO:0000259" key="15">
    <source>
        <dbReference type="Pfam" id="PF25087"/>
    </source>
</evidence>
<protein>
    <recommendedName>
        <fullName evidence="7">Bifunctional protein GlmU</fullName>
        <ecNumber evidence="5">2.3.1.157</ecNumber>
        <ecNumber evidence="6">2.7.7.23</ecNumber>
    </recommendedName>
</protein>
<evidence type="ECO:0000313" key="17">
    <source>
        <dbReference type="Proteomes" id="UP000002613"/>
    </source>
</evidence>
<comment type="catalytic activity">
    <reaction evidence="12">
        <text>alpha-D-glucosamine 1-phosphate + acetyl-CoA = N-acetyl-alpha-D-glucosamine 1-phosphate + CoA + H(+)</text>
        <dbReference type="Rhea" id="RHEA:13725"/>
        <dbReference type="ChEBI" id="CHEBI:15378"/>
        <dbReference type="ChEBI" id="CHEBI:57287"/>
        <dbReference type="ChEBI" id="CHEBI:57288"/>
        <dbReference type="ChEBI" id="CHEBI:57776"/>
        <dbReference type="ChEBI" id="CHEBI:58516"/>
        <dbReference type="EC" id="2.3.1.157"/>
    </reaction>
</comment>
<dbReference type="InterPro" id="IPR011004">
    <property type="entry name" value="Trimer_LpxA-like_sf"/>
</dbReference>
<reference evidence="16 17" key="2">
    <citation type="journal article" date="2011" name="Stand. Genomic Sci.">
        <title>Complete genome sequence of Ferroglobus placidus AEDII12DO.</title>
        <authorList>
            <person name="Anderson I."/>
            <person name="Risso C."/>
            <person name="Holmes D."/>
            <person name="Lucas S."/>
            <person name="Copeland A."/>
            <person name="Lapidus A."/>
            <person name="Cheng J.F."/>
            <person name="Bruce D."/>
            <person name="Goodwin L."/>
            <person name="Pitluck S."/>
            <person name="Saunders E."/>
            <person name="Brettin T."/>
            <person name="Detter J.C."/>
            <person name="Han C."/>
            <person name="Tapia R."/>
            <person name="Larimer F."/>
            <person name="Land M."/>
            <person name="Hauser L."/>
            <person name="Woyke T."/>
            <person name="Lovley D."/>
            <person name="Kyrpides N."/>
            <person name="Ivanova N."/>
        </authorList>
    </citation>
    <scope>NUCLEOTIDE SEQUENCE [LARGE SCALE GENOMIC DNA]</scope>
    <source>
        <strain evidence="17">DSM 10642 / AEDII12DO</strain>
    </source>
</reference>
<dbReference type="eggNOG" id="arCOG00668">
    <property type="taxonomic scope" value="Archaea"/>
</dbReference>
<dbReference type="CDD" id="cd04181">
    <property type="entry name" value="NTP_transferase"/>
    <property type="match status" value="1"/>
</dbReference>
<dbReference type="RefSeq" id="WP_012966826.1">
    <property type="nucleotide sequence ID" value="NC_013849.1"/>
</dbReference>
<dbReference type="HOGENOM" id="CLU_029499_0_2_2"/>
<dbReference type="EC" id="2.3.1.157" evidence="5"/>
<dbReference type="PANTHER" id="PTHR43584">
    <property type="entry name" value="NUCLEOTIDYL TRANSFERASE"/>
    <property type="match status" value="1"/>
</dbReference>
<reference evidence="17" key="1">
    <citation type="submission" date="2010-02" db="EMBL/GenBank/DDBJ databases">
        <title>Complete sequence of Ferroglobus placidus DSM 10642.</title>
        <authorList>
            <consortium name="US DOE Joint Genome Institute"/>
            <person name="Lucas S."/>
            <person name="Copeland A."/>
            <person name="Lapidus A."/>
            <person name="Cheng J.-F."/>
            <person name="Bruce D."/>
            <person name="Goodwin L."/>
            <person name="Pitluck S."/>
            <person name="Saunders E."/>
            <person name="Brettin T."/>
            <person name="Detter J.C."/>
            <person name="Han C."/>
            <person name="Tapia R."/>
            <person name="Larimer F."/>
            <person name="Land M."/>
            <person name="Hauser L."/>
            <person name="Kyrpides N."/>
            <person name="Ivanova N."/>
            <person name="Holmes D."/>
            <person name="Lovley D."/>
            <person name="Kyrpides N."/>
            <person name="Anderson I.J."/>
            <person name="Woyke T."/>
        </authorList>
    </citation>
    <scope>NUCLEOTIDE SEQUENCE [LARGE SCALE GENOMIC DNA]</scope>
    <source>
        <strain evidence="17">DSM 10642 / AEDII12DO</strain>
    </source>
</reference>
<evidence type="ECO:0000256" key="3">
    <source>
        <dbReference type="ARBA" id="ARBA00007707"/>
    </source>
</evidence>
<comment type="similarity">
    <text evidence="3">In the C-terminal section; belongs to the transferase hexapeptide repeat family.</text>
</comment>
<dbReference type="UniPathway" id="UPA00113">
    <property type="reaction ID" value="UER00532"/>
</dbReference>
<keyword evidence="10" id="KW-0511">Multifunctional enzyme</keyword>
<comment type="catalytic activity">
    <reaction evidence="13">
        <text>N-acetyl-alpha-D-glucosamine 1-phosphate + UTP + H(+) = UDP-N-acetyl-alpha-D-glucosamine + diphosphate</text>
        <dbReference type="Rhea" id="RHEA:13509"/>
        <dbReference type="ChEBI" id="CHEBI:15378"/>
        <dbReference type="ChEBI" id="CHEBI:33019"/>
        <dbReference type="ChEBI" id="CHEBI:46398"/>
        <dbReference type="ChEBI" id="CHEBI:57705"/>
        <dbReference type="ChEBI" id="CHEBI:57776"/>
        <dbReference type="EC" id="2.7.7.23"/>
    </reaction>
</comment>
<dbReference type="InterPro" id="IPR023915">
    <property type="entry name" value="Bifunctiontional_GlmU_arc-type"/>
</dbReference>
<evidence type="ECO:0000256" key="2">
    <source>
        <dbReference type="ARBA" id="ARBA00005208"/>
    </source>
</evidence>